<evidence type="ECO:0000256" key="5">
    <source>
        <dbReference type="ARBA" id="ARBA00023136"/>
    </source>
</evidence>
<sequence length="1209" mass="136087">MKYFQACKRRLTSRLLLCRFFIRYTCVLVFFFLGTGLMYSTVHGQNVNIKLTNVPLGEFLNQLKKQTGYDFIYEQQLVARAGTVSVALNGATFDQAMSSVLGTKNLKYELHGQIATIKDGRPPVTATRTSAMQELVHGVVLDTHGHALAGASVFNEKSGRAVLADAAGKFTLAAEQGDALVFTYIGHRAQRVIVEENKMIRVALEALVEQIEEVVLVNTGYQTISKERSAGSFAKPADEVFADRTGTLNILQRLDGLIPGLTINNAPGSGQTFSIRGLSTLGIDGAGTSRDPLYVVDGIPIDDIASINPNDVADISVLKDATASSIWGARAANGVIVISTKRGKRDEKIKLNYSSFMNVFGKPDLKYIPTMNSRQFIQTAREIFDPLGFPYEAESAYTNLAGQGIPLHQQILYDMDRGVMSETFGNHLLDSLGGMNNRNQIRDLFYRNAYLMNHTLSLSGGGSKYAFYSSMSYNDNKTPLPGEKDQGFKINIRQDMNFNNWLSAYLITDVTRHDRAVKRSQIVDNRFYPYQMFQDEQRNPLSVPYVGYLSEEVRREMEDLSQINLDFVPLLERDYGYTKSNGMSNRFTGGLSVRILEGLRAEGTYGYIRSNNKLESFDEENSYLVRSEIVQFTTLDANGQPVYHLPTQGGRYRTGNTMQENWTVRHHLSYDKGWDEGRHLLTALFGHEAQRQFGTNTQTLVRGYNENLQTYQPIDEYGLRVNGLPGVIMPNSLWQSYLLTQPFQKTETEVRFQSYFANIGYSFLQRYDLNASWRIDKSNLFGMDKSSQNKPTWSVGVKWDASSEAFLQPVSWVNDLALRVTYGITGNAPTPGTASSYDVLSADRSPFIPDGRGLQIATAANPKLVWERTENINVGIDFGILDRRLTGALDYYKRNTDDLLGQYTVNGFTGYNTIVGNFGSMTNQGIELSLMSRNIRKTDFRWNTNFVFAYNKNKITQLNNPTQMTTAAQKVGSRYFTGYSAFSVFAYEFAGLDNLGDPQVRLQDGTVTKNRNVAEMGDIRYAGTYQPIWSGGLTNSFYYKDFGLSANIVYNLGHVMRRDVDYSYYYMGGSQFTSGNFNPRFLNRWRTAGDELHTNIPGYVVGGMQAIEQREMDYYDRGDINVLKASFIKFRDITLTYNLPQVIRERLRVEAASFKLQVSNIMLWRANSDGIDPEFHDAFTGMRVPSSLFTSSNYFFRPGNISLGLNVSF</sequence>
<dbReference type="EMBL" id="FXAU01000006">
    <property type="protein sequence ID" value="SMG42695.1"/>
    <property type="molecule type" value="Genomic_DNA"/>
</dbReference>
<dbReference type="Gene3D" id="3.30.1370.130">
    <property type="match status" value="1"/>
</dbReference>
<evidence type="ECO:0000256" key="3">
    <source>
        <dbReference type="ARBA" id="ARBA00022452"/>
    </source>
</evidence>
<dbReference type="SUPFAM" id="SSF49464">
    <property type="entry name" value="Carboxypeptidase regulatory domain-like"/>
    <property type="match status" value="1"/>
</dbReference>
<evidence type="ECO:0000256" key="1">
    <source>
        <dbReference type="ARBA" id="ARBA00004571"/>
    </source>
</evidence>
<reference evidence="10 11" key="1">
    <citation type="submission" date="2017-04" db="EMBL/GenBank/DDBJ databases">
        <authorList>
            <person name="Afonso C.L."/>
            <person name="Miller P.J."/>
            <person name="Scott M.A."/>
            <person name="Spackman E."/>
            <person name="Goraichik I."/>
            <person name="Dimitrov K.M."/>
            <person name="Suarez D.L."/>
            <person name="Swayne D.E."/>
        </authorList>
    </citation>
    <scope>NUCLEOTIDE SEQUENCE [LARGE SCALE GENOMIC DNA]</scope>
    <source>
        <strain evidence="10 11">DSM 22418</strain>
    </source>
</reference>
<dbReference type="InterPro" id="IPR023997">
    <property type="entry name" value="TonB-dep_OMP_SusC/RagA_CS"/>
</dbReference>
<evidence type="ECO:0000256" key="2">
    <source>
        <dbReference type="ARBA" id="ARBA00022448"/>
    </source>
</evidence>
<keyword evidence="4 7" id="KW-0812">Transmembrane</keyword>
<dbReference type="NCBIfam" id="TIGR04057">
    <property type="entry name" value="SusC_RagA_signa"/>
    <property type="match status" value="1"/>
</dbReference>
<dbReference type="NCBIfam" id="TIGR04056">
    <property type="entry name" value="OMP_RagA_SusC"/>
    <property type="match status" value="1"/>
</dbReference>
<dbReference type="InterPro" id="IPR012910">
    <property type="entry name" value="Plug_dom"/>
</dbReference>
<keyword evidence="8" id="KW-1133">Transmembrane helix</keyword>
<evidence type="ECO:0000256" key="7">
    <source>
        <dbReference type="PROSITE-ProRule" id="PRU01360"/>
    </source>
</evidence>
<dbReference type="GO" id="GO:0009279">
    <property type="term" value="C:cell outer membrane"/>
    <property type="evidence" value="ECO:0007669"/>
    <property type="project" value="UniProtKB-SubCell"/>
</dbReference>
<feature type="domain" description="TonB-dependent receptor plug" evidence="9">
    <location>
        <begin position="244"/>
        <end position="335"/>
    </location>
</feature>
<evidence type="ECO:0000256" key="4">
    <source>
        <dbReference type="ARBA" id="ARBA00022692"/>
    </source>
</evidence>
<dbReference type="PROSITE" id="PS52016">
    <property type="entry name" value="TONB_DEPENDENT_REC_3"/>
    <property type="match status" value="1"/>
</dbReference>
<evidence type="ECO:0000259" key="9">
    <source>
        <dbReference type="Pfam" id="PF07715"/>
    </source>
</evidence>
<dbReference type="InterPro" id="IPR036942">
    <property type="entry name" value="Beta-barrel_TonB_sf"/>
</dbReference>
<dbReference type="SUPFAM" id="SSF56935">
    <property type="entry name" value="Porins"/>
    <property type="match status" value="1"/>
</dbReference>
<keyword evidence="5 7" id="KW-0472">Membrane</keyword>
<name>A0A1X7KNB7_9SPHI</name>
<dbReference type="InterPro" id="IPR039426">
    <property type="entry name" value="TonB-dep_rcpt-like"/>
</dbReference>
<dbReference type="AlphaFoldDB" id="A0A1X7KNB7"/>
<organism evidence="10 11">
    <name type="scientific">Sphingobacterium psychroaquaticum</name>
    <dbReference type="NCBI Taxonomy" id="561061"/>
    <lineage>
        <taxon>Bacteria</taxon>
        <taxon>Pseudomonadati</taxon>
        <taxon>Bacteroidota</taxon>
        <taxon>Sphingobacteriia</taxon>
        <taxon>Sphingobacteriales</taxon>
        <taxon>Sphingobacteriaceae</taxon>
        <taxon>Sphingobacterium</taxon>
    </lineage>
</organism>
<comment type="subcellular location">
    <subcellularLocation>
        <location evidence="1 7">Cell outer membrane</location>
        <topology evidence="1 7">Multi-pass membrane protein</topology>
    </subcellularLocation>
</comment>
<keyword evidence="3 7" id="KW-1134">Transmembrane beta strand</keyword>
<evidence type="ECO:0000313" key="11">
    <source>
        <dbReference type="Proteomes" id="UP000192980"/>
    </source>
</evidence>
<evidence type="ECO:0000313" key="10">
    <source>
        <dbReference type="EMBL" id="SMG42695.1"/>
    </source>
</evidence>
<feature type="transmembrane region" description="Helical" evidence="8">
    <location>
        <begin position="21"/>
        <end position="42"/>
    </location>
</feature>
<keyword evidence="6 7" id="KW-0998">Cell outer membrane</keyword>
<dbReference type="Proteomes" id="UP000192980">
    <property type="component" value="Unassembled WGS sequence"/>
</dbReference>
<dbReference type="STRING" id="561061.SAMN05660862_3029"/>
<proteinExistence type="inferred from homology"/>
<evidence type="ECO:0000256" key="6">
    <source>
        <dbReference type="ARBA" id="ARBA00023237"/>
    </source>
</evidence>
<dbReference type="Pfam" id="PF13715">
    <property type="entry name" value="CarbopepD_reg_2"/>
    <property type="match status" value="1"/>
</dbReference>
<dbReference type="RefSeq" id="WP_085473748.1">
    <property type="nucleotide sequence ID" value="NZ_FXAU01000006.1"/>
</dbReference>
<dbReference type="Gene3D" id="2.40.170.20">
    <property type="entry name" value="TonB-dependent receptor, beta-barrel domain"/>
    <property type="match status" value="1"/>
</dbReference>
<gene>
    <name evidence="10" type="ORF">SAMN05660862_3029</name>
</gene>
<keyword evidence="2 7" id="KW-0813">Transport</keyword>
<evidence type="ECO:0000256" key="8">
    <source>
        <dbReference type="SAM" id="Phobius"/>
    </source>
</evidence>
<dbReference type="OrthoDB" id="9768177at2"/>
<dbReference type="InterPro" id="IPR037066">
    <property type="entry name" value="Plug_dom_sf"/>
</dbReference>
<dbReference type="InterPro" id="IPR023996">
    <property type="entry name" value="TonB-dep_OMP_SusC/RagA"/>
</dbReference>
<accession>A0A1X7KNB7</accession>
<dbReference type="InterPro" id="IPR008969">
    <property type="entry name" value="CarboxyPept-like_regulatory"/>
</dbReference>
<keyword evidence="11" id="KW-1185">Reference proteome</keyword>
<dbReference type="Pfam" id="PF07715">
    <property type="entry name" value="Plug"/>
    <property type="match status" value="1"/>
</dbReference>
<dbReference type="Gene3D" id="2.170.130.10">
    <property type="entry name" value="TonB-dependent receptor, plug domain"/>
    <property type="match status" value="1"/>
</dbReference>
<protein>
    <submittedName>
        <fullName evidence="10">TonB-linked outer membrane protein, SusC/RagA family</fullName>
    </submittedName>
</protein>
<comment type="similarity">
    <text evidence="7">Belongs to the TonB-dependent receptor family.</text>
</comment>